<name>A0ABQ1ULP9_9NOCA</name>
<accession>A0ABQ1ULP9</accession>
<protein>
    <submittedName>
        <fullName evidence="1">Uncharacterized protein</fullName>
    </submittedName>
</protein>
<evidence type="ECO:0000313" key="1">
    <source>
        <dbReference type="EMBL" id="GGF22088.1"/>
    </source>
</evidence>
<evidence type="ECO:0000313" key="2">
    <source>
        <dbReference type="Proteomes" id="UP000632454"/>
    </source>
</evidence>
<sequence>MTNAIQIGIAVSASEKLWIVSASNATEPDTNATTSWATAVTRSTPMLIATVRIPVELDSIASSTLSAESWLCGVRACGTNDLRRDRGWS</sequence>
<comment type="caution">
    <text evidence="1">The sequence shown here is derived from an EMBL/GenBank/DDBJ whole genome shotgun (WGS) entry which is preliminary data.</text>
</comment>
<keyword evidence="2" id="KW-1185">Reference proteome</keyword>
<dbReference type="Proteomes" id="UP000632454">
    <property type="component" value="Unassembled WGS sequence"/>
</dbReference>
<reference evidence="2" key="1">
    <citation type="journal article" date="2019" name="Int. J. Syst. Evol. Microbiol.">
        <title>The Global Catalogue of Microorganisms (GCM) 10K type strain sequencing project: providing services to taxonomists for standard genome sequencing and annotation.</title>
        <authorList>
            <consortium name="The Broad Institute Genomics Platform"/>
            <consortium name="The Broad Institute Genome Sequencing Center for Infectious Disease"/>
            <person name="Wu L."/>
            <person name="Ma J."/>
        </authorList>
    </citation>
    <scope>NUCLEOTIDE SEQUENCE [LARGE SCALE GENOMIC DNA]</scope>
    <source>
        <strain evidence="2">CCM 7855</strain>
    </source>
</reference>
<proteinExistence type="predicted"/>
<gene>
    <name evidence="1" type="ORF">GCM10007298_17520</name>
</gene>
<organism evidence="1 2">
    <name type="scientific">Williamsia phyllosphaerae</name>
    <dbReference type="NCBI Taxonomy" id="885042"/>
    <lineage>
        <taxon>Bacteria</taxon>
        <taxon>Bacillati</taxon>
        <taxon>Actinomycetota</taxon>
        <taxon>Actinomycetes</taxon>
        <taxon>Mycobacteriales</taxon>
        <taxon>Nocardiaceae</taxon>
        <taxon>Williamsia</taxon>
    </lineage>
</organism>
<dbReference type="EMBL" id="BMCS01000001">
    <property type="protein sequence ID" value="GGF22088.1"/>
    <property type="molecule type" value="Genomic_DNA"/>
</dbReference>